<dbReference type="AlphaFoldDB" id="A0A8D8QMG4"/>
<dbReference type="EMBL" id="HBUF01085411">
    <property type="protein sequence ID" value="CAG6634170.1"/>
    <property type="molecule type" value="Transcribed_RNA"/>
</dbReference>
<name>A0A8D8QMG4_9HEMI</name>
<proteinExistence type="predicted"/>
<evidence type="ECO:0000313" key="1">
    <source>
        <dbReference type="EMBL" id="CAG6634170.1"/>
    </source>
</evidence>
<organism evidence="1">
    <name type="scientific">Cacopsylla melanoneura</name>
    <dbReference type="NCBI Taxonomy" id="428564"/>
    <lineage>
        <taxon>Eukaryota</taxon>
        <taxon>Metazoa</taxon>
        <taxon>Ecdysozoa</taxon>
        <taxon>Arthropoda</taxon>
        <taxon>Hexapoda</taxon>
        <taxon>Insecta</taxon>
        <taxon>Pterygota</taxon>
        <taxon>Neoptera</taxon>
        <taxon>Paraneoptera</taxon>
        <taxon>Hemiptera</taxon>
        <taxon>Sternorrhyncha</taxon>
        <taxon>Psylloidea</taxon>
        <taxon>Psyllidae</taxon>
        <taxon>Psyllinae</taxon>
        <taxon>Cacopsylla</taxon>
    </lineage>
</organism>
<accession>A0A8D8QMG4</accession>
<sequence length="100" mass="10794">MPADTTPLERKSSTSSWTESANCRTSAQVCKVSSSSTRSAVVPAPASPLCSWTVAPRITIWKRPFLKCLRPSLHGTSQTIVTSGVPKDRNGTFQFKKAAL</sequence>
<dbReference type="EMBL" id="HBUF01085412">
    <property type="protein sequence ID" value="CAG6634172.1"/>
    <property type="molecule type" value="Transcribed_RNA"/>
</dbReference>
<protein>
    <submittedName>
        <fullName evidence="1">Uncharacterized protein</fullName>
    </submittedName>
</protein>
<reference evidence="1" key="1">
    <citation type="submission" date="2021-05" db="EMBL/GenBank/DDBJ databases">
        <authorList>
            <person name="Alioto T."/>
            <person name="Alioto T."/>
            <person name="Gomez Garrido J."/>
        </authorList>
    </citation>
    <scope>NUCLEOTIDE SEQUENCE</scope>
</reference>